<comment type="pathway">
    <text evidence="7">Protein modification; protein glycosylation.</text>
</comment>
<evidence type="ECO:0000256" key="2">
    <source>
        <dbReference type="ARBA" id="ARBA00010430"/>
    </source>
</evidence>
<name>A0A2G9I0Q5_9LAMI</name>
<dbReference type="Proteomes" id="UP000231279">
    <property type="component" value="Unassembled WGS sequence"/>
</dbReference>
<keyword evidence="8" id="KW-0808">Transferase</keyword>
<dbReference type="STRING" id="429701.A0A2G9I0Q5"/>
<evidence type="ECO:0000256" key="5">
    <source>
        <dbReference type="ARBA" id="ARBA00022989"/>
    </source>
</evidence>
<evidence type="ECO:0000256" key="6">
    <source>
        <dbReference type="ARBA" id="ARBA00023136"/>
    </source>
</evidence>
<accession>A0A2G9I0Q5</accession>
<comment type="subunit">
    <text evidence="7">Component of the dolichol-phosphate mannose (DPM) synthase complex.</text>
</comment>
<feature type="transmembrane region" description="Helical" evidence="7">
    <location>
        <begin position="32"/>
        <end position="54"/>
    </location>
</feature>
<evidence type="ECO:0000256" key="7">
    <source>
        <dbReference type="RuleBase" id="RU365085"/>
    </source>
</evidence>
<dbReference type="OrthoDB" id="2014333at2759"/>
<evidence type="ECO:0000256" key="1">
    <source>
        <dbReference type="ARBA" id="ARBA00004477"/>
    </source>
</evidence>
<protein>
    <recommendedName>
        <fullName evidence="7">Dolichol-phosphate mannosyltransferase subunit 3</fullName>
    </recommendedName>
</protein>
<comment type="subcellular location">
    <subcellularLocation>
        <location evidence="1 7">Endoplasmic reticulum membrane</location>
        <topology evidence="1 7">Multi-pass membrane protein</topology>
    </subcellularLocation>
</comment>
<gene>
    <name evidence="8" type="ORF">CDL12_03923</name>
</gene>
<reference evidence="9" key="1">
    <citation type="journal article" date="2018" name="Gigascience">
        <title>Genome assembly of the Pink Ipe (Handroanthus impetiginosus, Bignoniaceae), a highly valued, ecologically keystone Neotropical timber forest tree.</title>
        <authorList>
            <person name="Silva-Junior O.B."/>
            <person name="Grattapaglia D."/>
            <person name="Novaes E."/>
            <person name="Collevatti R.G."/>
        </authorList>
    </citation>
    <scope>NUCLEOTIDE SEQUENCE [LARGE SCALE GENOMIC DNA]</scope>
    <source>
        <strain evidence="9">cv. UFG-1</strain>
    </source>
</reference>
<comment type="function">
    <text evidence="7">Stabilizer subunit of the dolichol-phosphate mannose (DPM) synthase complex; tethers catalytic subunit to the ER.</text>
</comment>
<dbReference type="GO" id="GO:0006506">
    <property type="term" value="P:GPI anchor biosynthetic process"/>
    <property type="evidence" value="ECO:0007669"/>
    <property type="project" value="TreeGrafter"/>
</dbReference>
<keyword evidence="6 7" id="KW-0472">Membrane</keyword>
<dbReference type="GO" id="GO:0033185">
    <property type="term" value="C:dolichol-phosphate-mannose synthase complex"/>
    <property type="evidence" value="ECO:0007669"/>
    <property type="project" value="TreeGrafter"/>
</dbReference>
<dbReference type="PANTHER" id="PTHR16433">
    <property type="entry name" value="DOLICHOL-PHOSPHATE MANNOSYLTRANSFERASE SUBUNIT 3"/>
    <property type="match status" value="1"/>
</dbReference>
<keyword evidence="5 7" id="KW-1133">Transmembrane helix</keyword>
<sequence length="84" mass="8976">MVNAAEFPLVALSAFWISLLQTSVLPDCYTLQLPICFIVSLGCYGLLIVGIGLMRFPACPPEAILLQEASQGFLKGKGLDVSSD</sequence>
<keyword evidence="3 7" id="KW-0812">Transmembrane</keyword>
<evidence type="ECO:0000313" key="8">
    <source>
        <dbReference type="EMBL" id="PIN23338.1"/>
    </source>
</evidence>
<keyword evidence="4 7" id="KW-0256">Endoplasmic reticulum</keyword>
<comment type="caution">
    <text evidence="8">The sequence shown here is derived from an EMBL/GenBank/DDBJ whole genome shotgun (WGS) entry which is preliminary data.</text>
</comment>
<keyword evidence="8" id="KW-0328">Glycosyltransferase</keyword>
<dbReference type="EMBL" id="NKXS01000585">
    <property type="protein sequence ID" value="PIN23338.1"/>
    <property type="molecule type" value="Genomic_DNA"/>
</dbReference>
<evidence type="ECO:0000256" key="4">
    <source>
        <dbReference type="ARBA" id="ARBA00022824"/>
    </source>
</evidence>
<dbReference type="AlphaFoldDB" id="A0A2G9I0Q5"/>
<organism evidence="8 9">
    <name type="scientific">Handroanthus impetiginosus</name>
    <dbReference type="NCBI Taxonomy" id="429701"/>
    <lineage>
        <taxon>Eukaryota</taxon>
        <taxon>Viridiplantae</taxon>
        <taxon>Streptophyta</taxon>
        <taxon>Embryophyta</taxon>
        <taxon>Tracheophyta</taxon>
        <taxon>Spermatophyta</taxon>
        <taxon>Magnoliopsida</taxon>
        <taxon>eudicotyledons</taxon>
        <taxon>Gunneridae</taxon>
        <taxon>Pentapetalae</taxon>
        <taxon>asterids</taxon>
        <taxon>lamiids</taxon>
        <taxon>Lamiales</taxon>
        <taxon>Bignoniaceae</taxon>
        <taxon>Crescentiina</taxon>
        <taxon>Tabebuia alliance</taxon>
        <taxon>Handroanthus</taxon>
    </lineage>
</organism>
<comment type="caution">
    <text evidence="7">Lacks conserved residue(s) required for the propagation of feature annotation.</text>
</comment>
<dbReference type="GO" id="GO:0016757">
    <property type="term" value="F:glycosyltransferase activity"/>
    <property type="evidence" value="ECO:0007669"/>
    <property type="project" value="UniProtKB-KW"/>
</dbReference>
<keyword evidence="9" id="KW-1185">Reference proteome</keyword>
<dbReference type="UniPathway" id="UPA00378"/>
<dbReference type="GO" id="GO:0005789">
    <property type="term" value="C:endoplasmic reticulum membrane"/>
    <property type="evidence" value="ECO:0007669"/>
    <property type="project" value="UniProtKB-SubCell"/>
</dbReference>
<proteinExistence type="inferred from homology"/>
<comment type="similarity">
    <text evidence="2 7">Belongs to the DPM3 family.</text>
</comment>
<evidence type="ECO:0000256" key="3">
    <source>
        <dbReference type="ARBA" id="ARBA00022692"/>
    </source>
</evidence>
<dbReference type="PANTHER" id="PTHR16433:SF0">
    <property type="entry name" value="DOLICHOL-PHOSPHATE MANNOSYLTRANSFERASE SUBUNIT 3"/>
    <property type="match status" value="1"/>
</dbReference>
<dbReference type="Pfam" id="PF08285">
    <property type="entry name" value="DPM3"/>
    <property type="match status" value="1"/>
</dbReference>
<evidence type="ECO:0000313" key="9">
    <source>
        <dbReference type="Proteomes" id="UP000231279"/>
    </source>
</evidence>
<dbReference type="InterPro" id="IPR013174">
    <property type="entry name" value="DPM3"/>
</dbReference>